<accession>A0ABQ8IMJ7</accession>
<organism evidence="2 3">
    <name type="scientific">Xanthoceras sorbifolium</name>
    <dbReference type="NCBI Taxonomy" id="99658"/>
    <lineage>
        <taxon>Eukaryota</taxon>
        <taxon>Viridiplantae</taxon>
        <taxon>Streptophyta</taxon>
        <taxon>Embryophyta</taxon>
        <taxon>Tracheophyta</taxon>
        <taxon>Spermatophyta</taxon>
        <taxon>Magnoliopsida</taxon>
        <taxon>eudicotyledons</taxon>
        <taxon>Gunneridae</taxon>
        <taxon>Pentapetalae</taxon>
        <taxon>rosids</taxon>
        <taxon>malvids</taxon>
        <taxon>Sapindales</taxon>
        <taxon>Sapindaceae</taxon>
        <taxon>Xanthoceroideae</taxon>
        <taxon>Xanthoceras</taxon>
    </lineage>
</organism>
<name>A0ABQ8IMJ7_9ROSI</name>
<feature type="compositionally biased region" description="Pro residues" evidence="1">
    <location>
        <begin position="1"/>
        <end position="18"/>
    </location>
</feature>
<keyword evidence="3" id="KW-1185">Reference proteome</keyword>
<comment type="caution">
    <text evidence="2">The sequence shown here is derived from an EMBL/GenBank/DDBJ whole genome shotgun (WGS) entry which is preliminary data.</text>
</comment>
<evidence type="ECO:0000313" key="3">
    <source>
        <dbReference type="Proteomes" id="UP000827721"/>
    </source>
</evidence>
<evidence type="ECO:0000256" key="1">
    <source>
        <dbReference type="SAM" id="MobiDB-lite"/>
    </source>
</evidence>
<dbReference type="EMBL" id="JAFEMO010000001">
    <property type="protein sequence ID" value="KAH7577936.1"/>
    <property type="molecule type" value="Genomic_DNA"/>
</dbReference>
<feature type="region of interest" description="Disordered" evidence="1">
    <location>
        <begin position="48"/>
        <end position="83"/>
    </location>
</feature>
<reference evidence="2 3" key="1">
    <citation type="submission" date="2021-02" db="EMBL/GenBank/DDBJ databases">
        <title>Plant Genome Project.</title>
        <authorList>
            <person name="Zhang R.-G."/>
        </authorList>
    </citation>
    <scope>NUCLEOTIDE SEQUENCE [LARGE SCALE GENOMIC DNA]</scope>
    <source>
        <tissue evidence="2">Leaves</tissue>
    </source>
</reference>
<evidence type="ECO:0000313" key="2">
    <source>
        <dbReference type="EMBL" id="KAH7577936.1"/>
    </source>
</evidence>
<sequence length="83" mass="8920">MEGQEPPPQPPPLLPSFNPPYLFASSSSLHPPLEHQILPDIDWVSLLSGQSSSGLSENGPMMESSSSVMAENGVEEEKGFQGR</sequence>
<gene>
    <name evidence="2" type="ORF">JRO89_XS01G0318100</name>
</gene>
<feature type="region of interest" description="Disordered" evidence="1">
    <location>
        <begin position="1"/>
        <end position="25"/>
    </location>
</feature>
<dbReference type="Proteomes" id="UP000827721">
    <property type="component" value="Unassembled WGS sequence"/>
</dbReference>
<proteinExistence type="predicted"/>
<protein>
    <submittedName>
        <fullName evidence="2">Uncharacterized protein</fullName>
    </submittedName>
</protein>